<gene>
    <name evidence="9" type="ORF">CFAM422_013116</name>
</gene>
<keyword evidence="5" id="KW-0190">Covalent protein-DNA linkage</keyword>
<feature type="region of interest" description="Disordered" evidence="8">
    <location>
        <begin position="306"/>
        <end position="381"/>
    </location>
</feature>
<dbReference type="GO" id="GO:0016829">
    <property type="term" value="F:lyase activity"/>
    <property type="evidence" value="ECO:0007669"/>
    <property type="project" value="UniProtKB-KW"/>
</dbReference>
<name>A0A9P4X2R8_9HYPO</name>
<evidence type="ECO:0000256" key="2">
    <source>
        <dbReference type="ARBA" id="ARBA00022670"/>
    </source>
</evidence>
<evidence type="ECO:0000256" key="3">
    <source>
        <dbReference type="ARBA" id="ARBA00022763"/>
    </source>
</evidence>
<evidence type="ECO:0000256" key="4">
    <source>
        <dbReference type="ARBA" id="ARBA00022801"/>
    </source>
</evidence>
<evidence type="ECO:0000256" key="5">
    <source>
        <dbReference type="ARBA" id="ARBA00023124"/>
    </source>
</evidence>
<protein>
    <submittedName>
        <fullName evidence="9">Peptidase</fullName>
    </submittedName>
</protein>
<dbReference type="GO" id="GO:0008233">
    <property type="term" value="F:peptidase activity"/>
    <property type="evidence" value="ECO:0007669"/>
    <property type="project" value="UniProtKB-KW"/>
</dbReference>
<feature type="compositionally biased region" description="Polar residues" evidence="8">
    <location>
        <begin position="61"/>
        <end position="74"/>
    </location>
</feature>
<keyword evidence="4" id="KW-0378">Hydrolase</keyword>
<comment type="caution">
    <text evidence="9">The sequence shown here is derived from an EMBL/GenBank/DDBJ whole genome shotgun (WGS) entry which is preliminary data.</text>
</comment>
<reference evidence="9 10" key="1">
    <citation type="submission" date="2018-06" db="EMBL/GenBank/DDBJ databases">
        <title>Genome analysis of cellulolytic fungus Trichoderma lentiforme CFAM-422.</title>
        <authorList>
            <person name="Steindorff A.S."/>
            <person name="Formighieri E.F."/>
            <person name="Midorikawa G.E.O."/>
            <person name="Tamietti M.S."/>
            <person name="Ramos E.Z."/>
            <person name="Silva A.S."/>
            <person name="Bon E.P.S."/>
            <person name="Mendes T.D."/>
            <person name="Damaso M.C.T."/>
            <person name="Favaro L.C.L."/>
        </authorList>
    </citation>
    <scope>NUCLEOTIDE SEQUENCE [LARGE SCALE GENOMIC DNA]</scope>
    <source>
        <strain evidence="9 10">CFAM-422</strain>
    </source>
</reference>
<evidence type="ECO:0000313" key="10">
    <source>
        <dbReference type="Proteomes" id="UP000801864"/>
    </source>
</evidence>
<dbReference type="PANTHER" id="PTHR13604:SF0">
    <property type="entry name" value="ABASIC SITE PROCESSING PROTEIN HMCES"/>
    <property type="match status" value="1"/>
</dbReference>
<evidence type="ECO:0000256" key="7">
    <source>
        <dbReference type="ARBA" id="ARBA00023239"/>
    </source>
</evidence>
<evidence type="ECO:0000256" key="8">
    <source>
        <dbReference type="SAM" id="MobiDB-lite"/>
    </source>
</evidence>
<dbReference type="GO" id="GO:0106300">
    <property type="term" value="P:protein-DNA covalent cross-linking repair"/>
    <property type="evidence" value="ECO:0007669"/>
    <property type="project" value="InterPro"/>
</dbReference>
<keyword evidence="7" id="KW-0456">Lyase</keyword>
<evidence type="ECO:0000313" key="9">
    <source>
        <dbReference type="EMBL" id="KAF3055448.1"/>
    </source>
</evidence>
<keyword evidence="10" id="KW-1185">Reference proteome</keyword>
<keyword evidence="6" id="KW-0238">DNA-binding</keyword>
<proteinExistence type="inferred from homology"/>
<sequence length="381" mass="42663">MCGRYSLAISPSLIRQMLEDDGVPIADAPDDEGSEAPHQSYNFAPGSNGVVCTAGTHHRSTQPTPNDPHTSTPDCESHQTKKDPQEHGGEEVEFKLQSMNWGIVPSWSSKNATSTPKAINCRDDSLRTPGGMWQSMKTRKRCVVVAQGFFEWLHVSPKEKVPHFVKRRDGRLMCFAGLWDAIKHEGMSLHVCENLATNYWPYSTVEDTGDKRYTYSIITTSSNQQLRFLHSRMPVIFDADSKNFRQWLNPQQTRWTHDLQSLLKPYEGDLEVYPVCKDVGKVGRSSPSFILPLNDKGNGRDIARFFSSTSQNSGPKKPTGMGKHENEGNQDTSITNAKLSPVERAETNKKHKISDVSSPTSKRRQVKPGPPGVKKITDFFS</sequence>
<keyword evidence="3" id="KW-0227">DNA damage</keyword>
<accession>A0A9P4X2R8</accession>
<keyword evidence="2" id="KW-0645">Protease</keyword>
<dbReference type="SUPFAM" id="SSF143081">
    <property type="entry name" value="BB1717-like"/>
    <property type="match status" value="1"/>
</dbReference>
<dbReference type="AlphaFoldDB" id="A0A9P4X2R8"/>
<evidence type="ECO:0000256" key="1">
    <source>
        <dbReference type="ARBA" id="ARBA00008136"/>
    </source>
</evidence>
<organism evidence="9 10">
    <name type="scientific">Trichoderma lentiforme</name>
    <dbReference type="NCBI Taxonomy" id="1567552"/>
    <lineage>
        <taxon>Eukaryota</taxon>
        <taxon>Fungi</taxon>
        <taxon>Dikarya</taxon>
        <taxon>Ascomycota</taxon>
        <taxon>Pezizomycotina</taxon>
        <taxon>Sordariomycetes</taxon>
        <taxon>Hypocreomycetidae</taxon>
        <taxon>Hypocreales</taxon>
        <taxon>Hypocreaceae</taxon>
        <taxon>Trichoderma</taxon>
    </lineage>
</organism>
<dbReference type="Proteomes" id="UP000801864">
    <property type="component" value="Unassembled WGS sequence"/>
</dbReference>
<dbReference type="EMBL" id="QLNT01000036">
    <property type="protein sequence ID" value="KAF3055448.1"/>
    <property type="molecule type" value="Genomic_DNA"/>
</dbReference>
<feature type="compositionally biased region" description="Polar residues" evidence="8">
    <location>
        <begin position="329"/>
        <end position="338"/>
    </location>
</feature>
<dbReference type="Gene3D" id="3.90.1680.10">
    <property type="entry name" value="SOS response associated peptidase-like"/>
    <property type="match status" value="1"/>
</dbReference>
<dbReference type="GO" id="GO:0003697">
    <property type="term" value="F:single-stranded DNA binding"/>
    <property type="evidence" value="ECO:0007669"/>
    <property type="project" value="InterPro"/>
</dbReference>
<comment type="similarity">
    <text evidence="1">Belongs to the SOS response-associated peptidase family.</text>
</comment>
<dbReference type="PANTHER" id="PTHR13604">
    <property type="entry name" value="DC12-RELATED"/>
    <property type="match status" value="1"/>
</dbReference>
<feature type="region of interest" description="Disordered" evidence="8">
    <location>
        <begin position="23"/>
        <end position="90"/>
    </location>
</feature>
<dbReference type="Pfam" id="PF02586">
    <property type="entry name" value="SRAP"/>
    <property type="match status" value="1"/>
</dbReference>
<dbReference type="InterPro" id="IPR003738">
    <property type="entry name" value="SRAP"/>
</dbReference>
<dbReference type="GO" id="GO:0006508">
    <property type="term" value="P:proteolysis"/>
    <property type="evidence" value="ECO:0007669"/>
    <property type="project" value="UniProtKB-KW"/>
</dbReference>
<feature type="compositionally biased region" description="Basic and acidic residues" evidence="8">
    <location>
        <begin position="75"/>
        <end position="90"/>
    </location>
</feature>
<evidence type="ECO:0000256" key="6">
    <source>
        <dbReference type="ARBA" id="ARBA00023125"/>
    </source>
</evidence>
<dbReference type="InterPro" id="IPR036590">
    <property type="entry name" value="SRAP-like"/>
</dbReference>